<organism evidence="2 3">
    <name type="scientific">Albidovulum inexpectatum</name>
    <dbReference type="NCBI Taxonomy" id="196587"/>
    <lineage>
        <taxon>Bacteria</taxon>
        <taxon>Pseudomonadati</taxon>
        <taxon>Pseudomonadota</taxon>
        <taxon>Alphaproteobacteria</taxon>
        <taxon>Rhodobacterales</taxon>
        <taxon>Paracoccaceae</taxon>
        <taxon>Albidovulum</taxon>
    </lineage>
</organism>
<reference evidence="2 3" key="1">
    <citation type="submission" date="2018-01" db="EMBL/GenBank/DDBJ databases">
        <title>Genomic Encyclopedia of Archaeal and Bacterial Type Strains, Phase II (KMG-II): from individual species to whole genera.</title>
        <authorList>
            <person name="Goeker M."/>
        </authorList>
    </citation>
    <scope>NUCLEOTIDE SEQUENCE [LARGE SCALE GENOMIC DNA]</scope>
    <source>
        <strain evidence="2 3">DSM 12048</strain>
    </source>
</reference>
<dbReference type="Gene3D" id="3.40.50.1820">
    <property type="entry name" value="alpha/beta hydrolase"/>
    <property type="match status" value="1"/>
</dbReference>
<keyword evidence="3" id="KW-1185">Reference proteome</keyword>
<dbReference type="InterPro" id="IPR022742">
    <property type="entry name" value="Hydrolase_4"/>
</dbReference>
<evidence type="ECO:0000259" key="1">
    <source>
        <dbReference type="Pfam" id="PF12146"/>
    </source>
</evidence>
<name>A0A2S5JFN9_9RHOB</name>
<dbReference type="RefSeq" id="WP_104071376.1">
    <property type="nucleotide sequence ID" value="NZ_PRDS01000006.1"/>
</dbReference>
<dbReference type="SUPFAM" id="SSF53474">
    <property type="entry name" value="alpha/beta-Hydrolases"/>
    <property type="match status" value="1"/>
</dbReference>
<comment type="caution">
    <text evidence="2">The sequence shown here is derived from an EMBL/GenBank/DDBJ whole genome shotgun (WGS) entry which is preliminary data.</text>
</comment>
<dbReference type="AlphaFoldDB" id="A0A2S5JFN9"/>
<protein>
    <submittedName>
        <fullName evidence="2">Esterase/lipase</fullName>
    </submittedName>
</protein>
<gene>
    <name evidence="2" type="ORF">LV82_02050</name>
</gene>
<proteinExistence type="predicted"/>
<evidence type="ECO:0000313" key="2">
    <source>
        <dbReference type="EMBL" id="PPB80178.1"/>
    </source>
</evidence>
<sequence length="326" mass="35009">MLRVTAWGLVVLAVAIGVLFAVGPREPLDLHVDFDDSVLPDDPAALDRWLATRESVVGGIVPGAEKRIVWDGVPGQVTDWAVVYLHGFSATAQEIRPVPDLVARALGANLFFTRFAGHGLGSERFAGPTANDWMIDAAEALAIGKRLGKRVLVIATSTGGTIAAEAALQPELRARMDALVFVSPNFGIRAAASRILTWPYARKWVPIVAGRERCFEPQNEDHARFWTTCYPTVALLPMAALAEHAASADYAGVDLPALFVFSPNDMVVSPDATRKVAARWGGPVRVEEVTVGPDDDPFSHVIAGDILSPGMTDTVTDLILSWVRGL</sequence>
<accession>A0A2S5JFN9</accession>
<evidence type="ECO:0000313" key="3">
    <source>
        <dbReference type="Proteomes" id="UP000239736"/>
    </source>
</evidence>
<dbReference type="Pfam" id="PF12146">
    <property type="entry name" value="Hydrolase_4"/>
    <property type="match status" value="1"/>
</dbReference>
<dbReference type="OrthoDB" id="5416147at2"/>
<dbReference type="Proteomes" id="UP000239736">
    <property type="component" value="Unassembled WGS sequence"/>
</dbReference>
<feature type="domain" description="Serine aminopeptidase S33" evidence="1">
    <location>
        <begin position="79"/>
        <end position="281"/>
    </location>
</feature>
<dbReference type="EMBL" id="PRDS01000006">
    <property type="protein sequence ID" value="PPB80178.1"/>
    <property type="molecule type" value="Genomic_DNA"/>
</dbReference>
<dbReference type="InterPro" id="IPR029058">
    <property type="entry name" value="AB_hydrolase_fold"/>
</dbReference>